<keyword evidence="14" id="KW-1185">Reference proteome</keyword>
<dbReference type="Pfam" id="PF17404">
    <property type="entry name" value="Nrap_D3"/>
    <property type="match status" value="1"/>
</dbReference>
<dbReference type="GO" id="GO:0032040">
    <property type="term" value="C:small-subunit processome"/>
    <property type="evidence" value="ECO:0007669"/>
    <property type="project" value="TreeGrafter"/>
</dbReference>
<comment type="caution">
    <text evidence="13">The sequence shown here is derived from an EMBL/GenBank/DDBJ whole genome shotgun (WGS) entry which is preliminary data.</text>
</comment>
<dbReference type="GO" id="GO:0006409">
    <property type="term" value="P:tRNA export from nucleus"/>
    <property type="evidence" value="ECO:0007669"/>
    <property type="project" value="TreeGrafter"/>
</dbReference>
<evidence type="ECO:0000259" key="9">
    <source>
        <dbReference type="Pfam" id="PF17404"/>
    </source>
</evidence>
<comment type="subcellular location">
    <subcellularLocation>
        <location evidence="1 5">Nucleus</location>
        <location evidence="1 5">Nucleolus</location>
    </subcellularLocation>
</comment>
<dbReference type="PANTHER" id="PTHR17972:SF0">
    <property type="entry name" value="NUCLEOLAR PROTEIN 6"/>
    <property type="match status" value="1"/>
</dbReference>
<keyword evidence="5" id="KW-0690">Ribosome biogenesis</keyword>
<feature type="compositionally biased region" description="Polar residues" evidence="6">
    <location>
        <begin position="1033"/>
        <end position="1053"/>
    </location>
</feature>
<dbReference type="Gene3D" id="1.10.1410.10">
    <property type="match status" value="1"/>
</dbReference>
<reference evidence="13" key="1">
    <citation type="submission" date="2020-03" db="EMBL/GenBank/DDBJ databases">
        <title>Site-based positive gene gene selection in Geosmithia morbida across the United States reveals a broad range of putative effectors and factors for local host and environmental adapation.</title>
        <authorList>
            <person name="Onufrak A."/>
            <person name="Murdoch R.W."/>
            <person name="Gazis R."/>
            <person name="Huff M."/>
            <person name="Staton M."/>
            <person name="Klingeman W."/>
            <person name="Hadziabdic D."/>
        </authorList>
    </citation>
    <scope>NUCLEOTIDE SEQUENCE</scope>
    <source>
        <strain evidence="13">1262</strain>
    </source>
</reference>
<feature type="region of interest" description="Disordered" evidence="6">
    <location>
        <begin position="1020"/>
        <end position="1055"/>
    </location>
</feature>
<feature type="region of interest" description="Disordered" evidence="6">
    <location>
        <begin position="210"/>
        <end position="231"/>
    </location>
</feature>
<feature type="region of interest" description="Disordered" evidence="6">
    <location>
        <begin position="898"/>
        <end position="924"/>
    </location>
</feature>
<dbReference type="InterPro" id="IPR035367">
    <property type="entry name" value="Nrap_D2"/>
</dbReference>
<dbReference type="InterPro" id="IPR035371">
    <property type="entry name" value="Nrap_D6"/>
</dbReference>
<protein>
    <recommendedName>
        <fullName evidence="5">U3 small nucleolar RNA-associated protein 22</fullName>
    </recommendedName>
</protein>
<sequence length="1167" mass="130186">MDSGSGPKRRKLDHSSFALRHAALIDFESRDAARMSTASMFTLQTDELLKGSRVDYAKVLDGVDTLLHRLKGVIDSIPAHEAVPISEATPEFEKKHSISIPYPDPKPPKDAPYKLAFDSPAQCNVVGSYVSRTMVKTQTAFSVDMVVQMPRSLFQEKDYQSMRYFYRRAYYIAYIAAHLRKELGDHVDAEYSLLHDNSLLPILVLRPRPAAADEEDDEGKKEEEKKATKKTKAKPYTVRIIPCAPEDLFPPSKLTPTSANNADRQQAGIGKEKEKRASPFYNSTLKAESTFITYLRLLTKAKTDCPSFADACLLGRIWLQQRGFGGPVSQGGFGHFEWAVMVALLLRSGGRNGKAALSSSLSSTELFKAVIHFLADTDLTKKPLILGGGAAAAAAAAEPGGSPVVYDSSTALNILHRMTPWSAGLLRTHARSTADLLADEAADKFAPIFIMRVNVWSQLYDSVFDIDSPDMLVPTAASSDSRGPVWDYASGVYKVLKRAYGDRAELINIQQPGTACWSLGGTASSQQQQQQRRRRRLVVGVIFNAHNMPRQMERGPPAEEQRDAARFRQFWGDKAELRRFKDGSILECVEWTGRQAVDICEEVTRHALARHVKLTHDEVSFLGGSLSSSIIALSHLDKPAFDAARQAFQTFEHDVRSLEDLPLQIRQLAPVSPLARYTSILPPIPGAAFAGGFEPMDVNMYFEVSSRWPENLIAIQETKIELLLDLDRRLTSAYDTITTFLGRDDRAIDSEANLAYLDVVYDTGAAFRVRIYSDVEETLLERRVRNRSLQGYVRDAVQDKLLAFRWDHSTAPLHTQTVATFCTRLPALSPAIRLAKQWFSSHKLSAHVSDEVIELLVLSVFLSPYPWGVPSSASTAFLRTLDFLSRWDWREDPLILNTSTTDNDDGDNENNNNNNSGSNEDRRASIRRDLETWRKRDPNMNNHAALFIATSTSPSGQTYTRNGPSRLAASRMTRLARAACSLLRDRDVRLNVTSLFEPSLTDYDVLFHLSPKAIRSVMRSASGASRTTRSKHQQQQQFKNLAGSAASSSSPTLMPTRDHPVNVLLSRLRDIYDDTIIFFHGRFDTDHLDEYDCVVAAIWNPKLRTQKFRPGLSYNFARVGDGVDADGDVVEINRPAVLLEIARIAGDLISEIEVVADDDEEAEDDDE</sequence>
<dbReference type="InterPro" id="IPR035082">
    <property type="entry name" value="Nrap_D1"/>
</dbReference>
<evidence type="ECO:0000259" key="11">
    <source>
        <dbReference type="Pfam" id="PF17406"/>
    </source>
</evidence>
<evidence type="ECO:0000313" key="14">
    <source>
        <dbReference type="Proteomes" id="UP000749293"/>
    </source>
</evidence>
<evidence type="ECO:0000256" key="3">
    <source>
        <dbReference type="ARBA" id="ARBA00022884"/>
    </source>
</evidence>
<dbReference type="GO" id="GO:0032545">
    <property type="term" value="C:CURI complex"/>
    <property type="evidence" value="ECO:0007669"/>
    <property type="project" value="TreeGrafter"/>
</dbReference>
<proteinExistence type="inferred from homology"/>
<dbReference type="GO" id="GO:0034456">
    <property type="term" value="C:UTP-C complex"/>
    <property type="evidence" value="ECO:0007669"/>
    <property type="project" value="TreeGrafter"/>
</dbReference>
<dbReference type="GeneID" id="55968164"/>
<evidence type="ECO:0000259" key="8">
    <source>
        <dbReference type="Pfam" id="PF17403"/>
    </source>
</evidence>
<dbReference type="InterPro" id="IPR035370">
    <property type="entry name" value="Nrap_D5"/>
</dbReference>
<evidence type="ECO:0000259" key="12">
    <source>
        <dbReference type="Pfam" id="PF17407"/>
    </source>
</evidence>
<dbReference type="Pfam" id="PF17406">
    <property type="entry name" value="Nrap_D5"/>
    <property type="match status" value="1"/>
</dbReference>
<keyword evidence="4 5" id="KW-0539">Nucleus</keyword>
<evidence type="ECO:0000313" key="13">
    <source>
        <dbReference type="EMBL" id="KAF4121527.1"/>
    </source>
</evidence>
<dbReference type="Gene3D" id="3.30.70.3030">
    <property type="match status" value="1"/>
</dbReference>
<gene>
    <name evidence="13" type="ORF">GMORB2_1934</name>
</gene>
<accession>A0A9P4YS51</accession>
<dbReference type="Proteomes" id="UP000749293">
    <property type="component" value="Unassembled WGS sequence"/>
</dbReference>
<dbReference type="Pfam" id="PF17405">
    <property type="entry name" value="Nrap_D4"/>
    <property type="match status" value="1"/>
</dbReference>
<feature type="domain" description="Nrap protein" evidence="10">
    <location>
        <begin position="634"/>
        <end position="823"/>
    </location>
</feature>
<keyword evidence="5" id="KW-0687">Ribonucleoprotein</keyword>
<dbReference type="Pfam" id="PF17407">
    <property type="entry name" value="Nrap_D6"/>
    <property type="match status" value="1"/>
</dbReference>
<feature type="domain" description="Nrap protein" evidence="11">
    <location>
        <begin position="826"/>
        <end position="998"/>
    </location>
</feature>
<evidence type="ECO:0000256" key="6">
    <source>
        <dbReference type="SAM" id="MobiDB-lite"/>
    </source>
</evidence>
<dbReference type="InterPro" id="IPR005554">
    <property type="entry name" value="NOL6/Upt22"/>
</dbReference>
<dbReference type="GO" id="GO:0003723">
    <property type="term" value="F:RNA binding"/>
    <property type="evidence" value="ECO:0007669"/>
    <property type="project" value="UniProtKB-KW"/>
</dbReference>
<dbReference type="RefSeq" id="XP_035320179.1">
    <property type="nucleotide sequence ID" value="XM_035463915.1"/>
</dbReference>
<feature type="domain" description="Nrap protein" evidence="8">
    <location>
        <begin position="307"/>
        <end position="451"/>
    </location>
</feature>
<keyword evidence="3 5" id="KW-0694">RNA-binding</keyword>
<feature type="domain" description="Nrap protein" evidence="9">
    <location>
        <begin position="459"/>
        <end position="613"/>
    </location>
</feature>
<dbReference type="PANTHER" id="PTHR17972">
    <property type="entry name" value="NUCLEOLAR RNA-ASSOCIATED PROTEIN"/>
    <property type="match status" value="1"/>
</dbReference>
<evidence type="ECO:0000256" key="5">
    <source>
        <dbReference type="RuleBase" id="RU364032"/>
    </source>
</evidence>
<organism evidence="13 14">
    <name type="scientific">Geosmithia morbida</name>
    <dbReference type="NCBI Taxonomy" id="1094350"/>
    <lineage>
        <taxon>Eukaryota</taxon>
        <taxon>Fungi</taxon>
        <taxon>Dikarya</taxon>
        <taxon>Ascomycota</taxon>
        <taxon>Pezizomycotina</taxon>
        <taxon>Sordariomycetes</taxon>
        <taxon>Hypocreomycetidae</taxon>
        <taxon>Hypocreales</taxon>
        <taxon>Bionectriaceae</taxon>
        <taxon>Geosmithia</taxon>
    </lineage>
</organism>
<evidence type="ECO:0000259" key="10">
    <source>
        <dbReference type="Pfam" id="PF17405"/>
    </source>
</evidence>
<feature type="compositionally biased region" description="Polar residues" evidence="6">
    <location>
        <begin position="254"/>
        <end position="264"/>
    </location>
</feature>
<feature type="region of interest" description="Disordered" evidence="6">
    <location>
        <begin position="254"/>
        <end position="275"/>
    </location>
</feature>
<dbReference type="InterPro" id="IPR035368">
    <property type="entry name" value="Nrap_D3"/>
</dbReference>
<dbReference type="Pfam" id="PF17403">
    <property type="entry name" value="Nrap_D2"/>
    <property type="match status" value="1"/>
</dbReference>
<dbReference type="GO" id="GO:0006364">
    <property type="term" value="P:rRNA processing"/>
    <property type="evidence" value="ECO:0007669"/>
    <property type="project" value="UniProtKB-KW"/>
</dbReference>
<evidence type="ECO:0000256" key="1">
    <source>
        <dbReference type="ARBA" id="ARBA00004604"/>
    </source>
</evidence>
<feature type="domain" description="Nrap protein" evidence="7">
    <location>
        <begin position="143"/>
        <end position="303"/>
    </location>
</feature>
<feature type="compositionally biased region" description="Low complexity" evidence="6">
    <location>
        <begin position="909"/>
        <end position="918"/>
    </location>
</feature>
<keyword evidence="5" id="KW-0698">rRNA processing</keyword>
<dbReference type="Pfam" id="PF03813">
    <property type="entry name" value="Nrap"/>
    <property type="match status" value="1"/>
</dbReference>
<comment type="similarity">
    <text evidence="2 5">Belongs to the NRAP family.</text>
</comment>
<dbReference type="OrthoDB" id="10251401at2759"/>
<evidence type="ECO:0000256" key="2">
    <source>
        <dbReference type="ARBA" id="ARBA00006674"/>
    </source>
</evidence>
<dbReference type="EMBL" id="JAANYQ010000012">
    <property type="protein sequence ID" value="KAF4121527.1"/>
    <property type="molecule type" value="Genomic_DNA"/>
</dbReference>
<dbReference type="InterPro" id="IPR035369">
    <property type="entry name" value="Nrap_D4"/>
</dbReference>
<name>A0A9P4YS51_9HYPO</name>
<evidence type="ECO:0000259" key="7">
    <source>
        <dbReference type="Pfam" id="PF03813"/>
    </source>
</evidence>
<feature type="domain" description="Nrap protein" evidence="12">
    <location>
        <begin position="1000"/>
        <end position="1152"/>
    </location>
</feature>
<evidence type="ECO:0000256" key="4">
    <source>
        <dbReference type="ARBA" id="ARBA00023242"/>
    </source>
</evidence>
<dbReference type="AlphaFoldDB" id="A0A9P4YS51"/>